<dbReference type="OrthoDB" id="5949994at2759"/>
<reference evidence="2" key="1">
    <citation type="submission" date="2021-02" db="EMBL/GenBank/DDBJ databases">
        <authorList>
            <person name="Nowell W R."/>
        </authorList>
    </citation>
    <scope>NUCLEOTIDE SEQUENCE</scope>
</reference>
<dbReference type="Proteomes" id="UP000663829">
    <property type="component" value="Unassembled WGS sequence"/>
</dbReference>
<evidence type="ECO:0000313" key="2">
    <source>
        <dbReference type="EMBL" id="CAF1568395.1"/>
    </source>
</evidence>
<evidence type="ECO:0000256" key="1">
    <source>
        <dbReference type="SAM" id="MobiDB-lite"/>
    </source>
</evidence>
<dbReference type="EMBL" id="CAJOBC010095198">
    <property type="protein sequence ID" value="CAF4430930.1"/>
    <property type="molecule type" value="Genomic_DNA"/>
</dbReference>
<name>A0A815YB35_9BILA</name>
<comment type="caution">
    <text evidence="2">The sequence shown here is derived from an EMBL/GenBank/DDBJ whole genome shotgun (WGS) entry which is preliminary data.</text>
</comment>
<proteinExistence type="predicted"/>
<evidence type="ECO:0000313" key="4">
    <source>
        <dbReference type="Proteomes" id="UP000663829"/>
    </source>
</evidence>
<accession>A0A815YB35</accession>
<sequence length="361" mass="39861">MWPIPAHSISLLKKRMEKTVKNGMELYGMEWYGVVWNGYHPLSYISPDEPMPSSFINNKNVIVDHDYCQLPGLDIAKRDEGQQQLSCFVRPLPEPGTSSATSKTLDIPDSSVALEALRESNTNIVKTVVEVPKPLSANIESGTLEQGIPQNIADISFTSIHSRSSAAATELIFESNDTISSFKTPNTVVLESSEDIQYSTNELMQHERSADLVSIFNRYGHTCSYQTIRKLHEDAAKKQGDGYQLSNTVLSNCFAVKCADNFDINRDTVHGTGSFHIINQIIIQNPQNIIQISMASATTEKSNHHAGPITTMSIRHHNTSGSNLSLHPSDSNVNTLAITTTSIIGSRLYIPFENNSLDIPL</sequence>
<keyword evidence="4" id="KW-1185">Reference proteome</keyword>
<gene>
    <name evidence="2" type="ORF">GPM918_LOCUS40225</name>
    <name evidence="3" type="ORF">SRO942_LOCUS41151</name>
</gene>
<evidence type="ECO:0000313" key="3">
    <source>
        <dbReference type="EMBL" id="CAF4430930.1"/>
    </source>
</evidence>
<dbReference type="Proteomes" id="UP000681722">
    <property type="component" value="Unassembled WGS sequence"/>
</dbReference>
<dbReference type="EMBL" id="CAJNOQ010029390">
    <property type="protein sequence ID" value="CAF1568395.1"/>
    <property type="molecule type" value="Genomic_DNA"/>
</dbReference>
<protein>
    <submittedName>
        <fullName evidence="2">Uncharacterized protein</fullName>
    </submittedName>
</protein>
<feature type="region of interest" description="Disordered" evidence="1">
    <location>
        <begin position="300"/>
        <end position="326"/>
    </location>
</feature>
<organism evidence="2 4">
    <name type="scientific">Didymodactylos carnosus</name>
    <dbReference type="NCBI Taxonomy" id="1234261"/>
    <lineage>
        <taxon>Eukaryota</taxon>
        <taxon>Metazoa</taxon>
        <taxon>Spiralia</taxon>
        <taxon>Gnathifera</taxon>
        <taxon>Rotifera</taxon>
        <taxon>Eurotatoria</taxon>
        <taxon>Bdelloidea</taxon>
        <taxon>Philodinida</taxon>
        <taxon>Philodinidae</taxon>
        <taxon>Didymodactylos</taxon>
    </lineage>
</organism>
<dbReference type="AlphaFoldDB" id="A0A815YB35"/>